<keyword evidence="1" id="KW-0812">Transmembrane</keyword>
<dbReference type="RefSeq" id="WP_295657218.1">
    <property type="nucleotide sequence ID" value="NZ_CADCUP010000059.1"/>
</dbReference>
<keyword evidence="1" id="KW-1133">Transmembrane helix</keyword>
<dbReference type="AlphaFoldDB" id="A0A6J4N7B8"/>
<reference evidence="3" key="1">
    <citation type="submission" date="2020-02" db="EMBL/GenBank/DDBJ databases">
        <authorList>
            <person name="Meier V. D."/>
        </authorList>
    </citation>
    <scope>NUCLEOTIDE SEQUENCE</scope>
    <source>
        <strain evidence="3">AVDCRST_MAG06</strain>
    </source>
</reference>
<gene>
    <name evidence="3" type="ORF">AVDCRST_MAG06-858</name>
</gene>
<proteinExistence type="predicted"/>
<name>A0A6J4N7B8_9ACTN</name>
<protein>
    <recommendedName>
        <fullName evidence="2">Putative Flp pilus-assembly TadG-like N-terminal domain-containing protein</fullName>
    </recommendedName>
</protein>
<feature type="domain" description="Putative Flp pilus-assembly TadG-like N-terminal" evidence="2">
    <location>
        <begin position="10"/>
        <end position="56"/>
    </location>
</feature>
<evidence type="ECO:0000259" key="2">
    <source>
        <dbReference type="Pfam" id="PF13400"/>
    </source>
</evidence>
<dbReference type="EMBL" id="CADCUP010000059">
    <property type="protein sequence ID" value="CAA9379965.1"/>
    <property type="molecule type" value="Genomic_DNA"/>
</dbReference>
<evidence type="ECO:0000313" key="3">
    <source>
        <dbReference type="EMBL" id="CAA9379965.1"/>
    </source>
</evidence>
<sequence length="609" mass="63447">MKRRRDDESGAIAVVVGFMMLVLLSVTALTVDLGVAWVQKRDVQKVVDFATLAGASGTNLPGTLNGTCSNQYNGPRAAASDRAVLDVALHLVADEWAVIPTATTLTDCKLDNGEVVYGTLSAAAIPTLAYDKSMLTVVSPARHVPFGLAAALGVNGTSVHGRATAAVGTPGSEKVFPAFATDGCDWGQRTIFAPAGSTTGPAFTPDLKYSSDKNFTSFDLSVENPSPDAVPVDPAPTTVTITGTGLLSVLKIGFFKEDPSLEPLEIAKASFDTQTATRITVTLPDDLPGLTGAAGLWWVRVYAPKASASDTTKQWSEVRSGSTLKTIPFEVGESFLRCAGVASGSFGDIILPRNDVVSSNWTPMNIAKNLDPGPPRLSLNTYPGSPTTVFGTSTAPNRCTEADPRTIYSTVTGSPVLKANTNCLDNGTGLTANVATSGLISGVRSGADVLAKGRLDTGVGTTCAPLRSVSVTGPSATFLINDDRLTCFMSPGVTVGMIASKSYSGGPVVSCAIFDSPRFFYQPVFQVRPEGGSDHHTVVDFRPAFVSEQGSAAQHGDSATPNNGVTMDGGQIKQLDVIFFHPEALPKDCPTGFGPLLGGTTSRSVRLVD</sequence>
<accession>A0A6J4N7B8</accession>
<organism evidence="3">
    <name type="scientific">uncultured Nocardioides sp</name>
    <dbReference type="NCBI Taxonomy" id="198441"/>
    <lineage>
        <taxon>Bacteria</taxon>
        <taxon>Bacillati</taxon>
        <taxon>Actinomycetota</taxon>
        <taxon>Actinomycetes</taxon>
        <taxon>Propionibacteriales</taxon>
        <taxon>Nocardioidaceae</taxon>
        <taxon>Nocardioides</taxon>
        <taxon>environmental samples</taxon>
    </lineage>
</organism>
<feature type="transmembrane region" description="Helical" evidence="1">
    <location>
        <begin position="12"/>
        <end position="38"/>
    </location>
</feature>
<dbReference type="InterPro" id="IPR028087">
    <property type="entry name" value="Tad_N"/>
</dbReference>
<evidence type="ECO:0000256" key="1">
    <source>
        <dbReference type="SAM" id="Phobius"/>
    </source>
</evidence>
<keyword evidence="1" id="KW-0472">Membrane</keyword>
<dbReference type="Pfam" id="PF13400">
    <property type="entry name" value="Tad"/>
    <property type="match status" value="1"/>
</dbReference>